<keyword evidence="4 5" id="KW-0413">Isomerase</keyword>
<comment type="catalytic activity">
    <reaction evidence="5">
        <text>GDP-beta-L-fucose + NADP(+) = GDP-4-dehydro-alpha-D-rhamnose + NADPH + H(+)</text>
        <dbReference type="Rhea" id="RHEA:18885"/>
        <dbReference type="ChEBI" id="CHEBI:15378"/>
        <dbReference type="ChEBI" id="CHEBI:57273"/>
        <dbReference type="ChEBI" id="CHEBI:57783"/>
        <dbReference type="ChEBI" id="CHEBI:57964"/>
        <dbReference type="ChEBI" id="CHEBI:58349"/>
        <dbReference type="EC" id="1.1.1.271"/>
    </reaction>
</comment>
<dbReference type="UniPathway" id="UPA00128">
    <property type="reaction ID" value="UER00191"/>
</dbReference>
<accession>A0A2Z4ADS8</accession>
<evidence type="ECO:0000256" key="3">
    <source>
        <dbReference type="ARBA" id="ARBA00023002"/>
    </source>
</evidence>
<protein>
    <recommendedName>
        <fullName evidence="5">GDP-L-fucose synthase</fullName>
        <ecNumber evidence="5">1.1.1.271</ecNumber>
    </recommendedName>
    <alternativeName>
        <fullName evidence="5">GDP-4-keto-6-deoxy-D-mannose-3,5-epimerase-4-reductase</fullName>
    </alternativeName>
</protein>
<comment type="pathway">
    <text evidence="5">Nucleotide-sugar biosynthesis; GDP-L-fucose biosynthesis via de novo pathway; GDP-L-fucose from GDP-alpha-D-mannose: step 2/2.</text>
</comment>
<feature type="binding site" evidence="5">
    <location>
        <begin position="164"/>
        <end position="167"/>
    </location>
    <ligand>
        <name>NADP(+)</name>
        <dbReference type="ChEBI" id="CHEBI:58349"/>
    </ligand>
</feature>
<dbReference type="SUPFAM" id="SSF51735">
    <property type="entry name" value="NAD(P)-binding Rossmann-fold domains"/>
    <property type="match status" value="1"/>
</dbReference>
<dbReference type="Pfam" id="PF01370">
    <property type="entry name" value="Epimerase"/>
    <property type="match status" value="1"/>
</dbReference>
<feature type="binding site" evidence="5">
    <location>
        <position position="203"/>
    </location>
    <ligand>
        <name>substrate</name>
    </ligand>
</feature>
<dbReference type="GO" id="GO:0050577">
    <property type="term" value="F:GDP-L-fucose synthase activity"/>
    <property type="evidence" value="ECO:0007669"/>
    <property type="project" value="UniProtKB-UniRule"/>
</dbReference>
<dbReference type="GO" id="GO:0016853">
    <property type="term" value="F:isomerase activity"/>
    <property type="evidence" value="ECO:0007669"/>
    <property type="project" value="UniProtKB-KW"/>
</dbReference>
<keyword evidence="5" id="KW-0511">Multifunctional enzyme</keyword>
<dbReference type="Gene3D" id="3.90.25.10">
    <property type="entry name" value="UDP-galactose 4-epimerase, domain 1"/>
    <property type="match status" value="1"/>
</dbReference>
<dbReference type="GO" id="GO:0042351">
    <property type="term" value="P:'de novo' GDP-L-fucose biosynthetic process"/>
    <property type="evidence" value="ECO:0007669"/>
    <property type="project" value="UniProtKB-UniRule"/>
</dbReference>
<feature type="active site" description="Proton donor/acceptor" evidence="5">
    <location>
        <position position="137"/>
    </location>
</feature>
<gene>
    <name evidence="5 7" type="primary">fcl</name>
    <name evidence="7" type="ORF">DF168_00253</name>
</gene>
<evidence type="ECO:0000256" key="5">
    <source>
        <dbReference type="HAMAP-Rule" id="MF_00956"/>
    </source>
</evidence>
<keyword evidence="3 5" id="KW-0560">Oxidoreductase</keyword>
<comment type="similarity">
    <text evidence="1 5">Belongs to the NAD(P)-dependent epimerase/dehydratase family. Fucose synthase subfamily.</text>
</comment>
<evidence type="ECO:0000256" key="4">
    <source>
        <dbReference type="ARBA" id="ARBA00023235"/>
    </source>
</evidence>
<feature type="binding site" evidence="5">
    <location>
        <position position="270"/>
    </location>
    <ligand>
        <name>substrate</name>
    </ligand>
</feature>
<dbReference type="HAMAP" id="MF_00956">
    <property type="entry name" value="GDP_fucose_synth"/>
    <property type="match status" value="1"/>
</dbReference>
<feature type="binding site" evidence="5">
    <location>
        <position position="180"/>
    </location>
    <ligand>
        <name>NADP(+)</name>
        <dbReference type="ChEBI" id="CHEBI:58349"/>
    </ligand>
</feature>
<reference evidence="7 8" key="1">
    <citation type="submission" date="2018-06" db="EMBL/GenBank/DDBJ databases">
        <title>Draft Genome Sequence of a Novel Marine Bacterium Related to the Verrucomicrobia.</title>
        <authorList>
            <person name="Vosseberg J."/>
            <person name="Martijn J."/>
            <person name="Ettema T.J.G."/>
        </authorList>
    </citation>
    <scope>NUCLEOTIDE SEQUENCE [LARGE SCALE GENOMIC DNA]</scope>
    <source>
        <strain evidence="7">TARA_B100001123</strain>
    </source>
</reference>
<dbReference type="Gene3D" id="3.40.50.720">
    <property type="entry name" value="NAD(P)-binding Rossmann-like Domain"/>
    <property type="match status" value="1"/>
</dbReference>
<organism evidence="7 8">
    <name type="scientific">Candidatus Moanibacter tarae</name>
    <dbReference type="NCBI Taxonomy" id="2200854"/>
    <lineage>
        <taxon>Bacteria</taxon>
        <taxon>Pseudomonadati</taxon>
        <taxon>Verrucomicrobiota</taxon>
        <taxon>Opitutia</taxon>
        <taxon>Puniceicoccales</taxon>
        <taxon>Puniceicoccales incertae sedis</taxon>
        <taxon>Candidatus Moanibacter</taxon>
    </lineage>
</organism>
<dbReference type="EMBL" id="CP029803">
    <property type="protein sequence ID" value="AWT59078.1"/>
    <property type="molecule type" value="Genomic_DNA"/>
</dbReference>
<dbReference type="PANTHER" id="PTHR43238:SF1">
    <property type="entry name" value="GDP-L-FUCOSE SYNTHASE"/>
    <property type="match status" value="1"/>
</dbReference>
<proteinExistence type="inferred from homology"/>
<feature type="binding site" evidence="5">
    <location>
        <position position="141"/>
    </location>
    <ligand>
        <name>NADP(+)</name>
        <dbReference type="ChEBI" id="CHEBI:58349"/>
    </ligand>
</feature>
<feature type="binding site" evidence="5">
    <location>
        <begin position="11"/>
        <end position="17"/>
    </location>
    <ligand>
        <name>NADP(+)</name>
        <dbReference type="ChEBI" id="CHEBI:58349"/>
    </ligand>
</feature>
<dbReference type="PANTHER" id="PTHR43238">
    <property type="entry name" value="GDP-L-FUCOSE SYNTHASE"/>
    <property type="match status" value="1"/>
</dbReference>
<dbReference type="EC" id="1.1.1.271" evidence="5"/>
<dbReference type="InterPro" id="IPR028614">
    <property type="entry name" value="GDP_fucose/colitose_synth"/>
</dbReference>
<name>A0A2Z4ADS8_9BACT</name>
<dbReference type="Proteomes" id="UP000247465">
    <property type="component" value="Chromosome"/>
</dbReference>
<evidence type="ECO:0000256" key="2">
    <source>
        <dbReference type="ARBA" id="ARBA00022857"/>
    </source>
</evidence>
<feature type="binding site" evidence="5">
    <location>
        <position position="210"/>
    </location>
    <ligand>
        <name>substrate</name>
    </ligand>
</feature>
<feature type="site" description="Important for catalytic activity" evidence="5">
    <location>
        <position position="108"/>
    </location>
</feature>
<evidence type="ECO:0000313" key="7">
    <source>
        <dbReference type="EMBL" id="AWT59078.1"/>
    </source>
</evidence>
<dbReference type="CDD" id="cd05239">
    <property type="entry name" value="GDP_FS_SDR_e"/>
    <property type="match status" value="1"/>
</dbReference>
<feature type="binding site" evidence="5">
    <location>
        <position position="188"/>
    </location>
    <ligand>
        <name>substrate</name>
    </ligand>
</feature>
<dbReference type="KEGG" id="mtar:DF168_00253"/>
<sequence>MEKEDRVYVAGSRGMVGSALMRKLIESGFKNLLTQTREELDLCDASAVNRFFEKEEPEIVIVAAAKVGGIQANATYPAEFLRVNLSIALNMVEAAYRYASKRLLFLGSSCIYPREATQPIVEESLLESPLEPTNEAYAIAKIAGLKLCQKYREQFGVLFHSAMPTNLYGPGDNYHLGNSHVIPALIRKFHEAKVRRDPSVVIWGTGRPKREFMHVDDLADAILHLLNLENPPDWINLGSGKDLSILELAKTIRKVVGYEGEIEFDTSKPDGPMRKLLDISRLKETGWFPKIGLEKGLTSTYADFVYELEKEVLRMV</sequence>
<keyword evidence="2 5" id="KW-0521">NADP</keyword>
<dbReference type="InterPro" id="IPR036291">
    <property type="entry name" value="NAD(P)-bd_dom_sf"/>
</dbReference>
<feature type="binding site" evidence="5">
    <location>
        <begin position="106"/>
        <end position="109"/>
    </location>
    <ligand>
        <name>NADP(+)</name>
        <dbReference type="ChEBI" id="CHEBI:58349"/>
    </ligand>
</feature>
<feature type="site" description="Important for catalytic activity" evidence="5">
    <location>
        <position position="110"/>
    </location>
</feature>
<evidence type="ECO:0000259" key="6">
    <source>
        <dbReference type="Pfam" id="PF01370"/>
    </source>
</evidence>
<dbReference type="InterPro" id="IPR001509">
    <property type="entry name" value="Epimerase_deHydtase"/>
</dbReference>
<dbReference type="GO" id="GO:0070401">
    <property type="term" value="F:NADP+ binding"/>
    <property type="evidence" value="ECO:0007669"/>
    <property type="project" value="UniProtKB-UniRule"/>
</dbReference>
<evidence type="ECO:0000313" key="8">
    <source>
        <dbReference type="Proteomes" id="UP000247465"/>
    </source>
</evidence>
<dbReference type="AlphaFoldDB" id="A0A2Z4ADS8"/>
<comment type="function">
    <text evidence="5">Catalyzes the two-step NADP-dependent conversion of GDP-4-dehydro-6-deoxy-D-mannose to GDP-fucose, involving an epimerase and a reductase reaction.</text>
</comment>
<feature type="domain" description="NAD-dependent epimerase/dehydratase" evidence="6">
    <location>
        <begin position="7"/>
        <end position="238"/>
    </location>
</feature>
<evidence type="ECO:0000256" key="1">
    <source>
        <dbReference type="ARBA" id="ARBA00005959"/>
    </source>
</evidence>